<accession>A0A8J2NME4</accession>
<name>A0A8J2NME4_9HEXA</name>
<keyword evidence="2" id="KW-1185">Reference proteome</keyword>
<protein>
    <submittedName>
        <fullName evidence="1">Uncharacterized protein</fullName>
    </submittedName>
</protein>
<organism evidence="1 2">
    <name type="scientific">Allacma fusca</name>
    <dbReference type="NCBI Taxonomy" id="39272"/>
    <lineage>
        <taxon>Eukaryota</taxon>
        <taxon>Metazoa</taxon>
        <taxon>Ecdysozoa</taxon>
        <taxon>Arthropoda</taxon>
        <taxon>Hexapoda</taxon>
        <taxon>Collembola</taxon>
        <taxon>Symphypleona</taxon>
        <taxon>Sminthuridae</taxon>
        <taxon>Allacma</taxon>
    </lineage>
</organism>
<evidence type="ECO:0000313" key="1">
    <source>
        <dbReference type="EMBL" id="CAG7718441.1"/>
    </source>
</evidence>
<proteinExistence type="predicted"/>
<evidence type="ECO:0000313" key="2">
    <source>
        <dbReference type="Proteomes" id="UP000708208"/>
    </source>
</evidence>
<dbReference type="AlphaFoldDB" id="A0A8J2NME4"/>
<gene>
    <name evidence="1" type="ORF">AFUS01_LOCUS7833</name>
</gene>
<reference evidence="1" key="1">
    <citation type="submission" date="2021-06" db="EMBL/GenBank/DDBJ databases">
        <authorList>
            <person name="Hodson N. C."/>
            <person name="Mongue J. A."/>
            <person name="Jaron S. K."/>
        </authorList>
    </citation>
    <scope>NUCLEOTIDE SEQUENCE</scope>
</reference>
<dbReference type="EMBL" id="CAJVCH010053484">
    <property type="protein sequence ID" value="CAG7718441.1"/>
    <property type="molecule type" value="Genomic_DNA"/>
</dbReference>
<feature type="non-terminal residue" evidence="1">
    <location>
        <position position="51"/>
    </location>
</feature>
<sequence>MIPALCQISFWNSSMLGTVLDQTRPEIVKQDLFHTFGPRPVPYRISARYHT</sequence>
<dbReference type="Proteomes" id="UP000708208">
    <property type="component" value="Unassembled WGS sequence"/>
</dbReference>
<comment type="caution">
    <text evidence="1">The sequence shown here is derived from an EMBL/GenBank/DDBJ whole genome shotgun (WGS) entry which is preliminary data.</text>
</comment>